<evidence type="ECO:0000313" key="1">
    <source>
        <dbReference type="EMBL" id="PUE55082.1"/>
    </source>
</evidence>
<dbReference type="OrthoDB" id="8907157at2"/>
<dbReference type="RefSeq" id="WP_090142674.1">
    <property type="nucleotide sequence ID" value="NZ_NESN01000001.1"/>
</dbReference>
<reference evidence="1 2" key="1">
    <citation type="submission" date="2017-04" db="EMBL/GenBank/DDBJ databases">
        <title>Unexpected and diverse lifestyles within the genus Limnohabitans.</title>
        <authorList>
            <person name="Kasalicky V."/>
            <person name="Mehrshad M."/>
            <person name="Andrei S.-A."/>
            <person name="Salcher M."/>
            <person name="Kratochvilova H."/>
            <person name="Simek K."/>
            <person name="Ghai R."/>
        </authorList>
    </citation>
    <scope>NUCLEOTIDE SEQUENCE [LARGE SCALE GENOMIC DNA]</scope>
    <source>
        <strain evidence="1 2">II-B4</strain>
    </source>
</reference>
<comment type="caution">
    <text evidence="1">The sequence shown here is derived from an EMBL/GenBank/DDBJ whole genome shotgun (WGS) entry which is preliminary data.</text>
</comment>
<accession>A0A315EG36</accession>
<proteinExistence type="predicted"/>
<dbReference type="SUPFAM" id="SSF53850">
    <property type="entry name" value="Periplasmic binding protein-like II"/>
    <property type="match status" value="1"/>
</dbReference>
<dbReference type="AlphaFoldDB" id="A0A315EG36"/>
<name>A0A315EG36_9BURK</name>
<keyword evidence="2" id="KW-1185">Reference proteome</keyword>
<dbReference type="EMBL" id="NESN01000001">
    <property type="protein sequence ID" value="PUE55082.1"/>
    <property type="molecule type" value="Genomic_DNA"/>
</dbReference>
<sequence>MIDGAGIMSLSMEIAAPYLTQGTLKRVLSPWITGRVSLYAALPSRKFIPDRTRIFLEYLIEQTRLQTETALQACAT</sequence>
<organism evidence="1 2">
    <name type="scientific">Limnohabitans parvus II-B4</name>
    <dbReference type="NCBI Taxonomy" id="1293052"/>
    <lineage>
        <taxon>Bacteria</taxon>
        <taxon>Pseudomonadati</taxon>
        <taxon>Pseudomonadota</taxon>
        <taxon>Betaproteobacteria</taxon>
        <taxon>Burkholderiales</taxon>
        <taxon>Comamonadaceae</taxon>
        <taxon>Limnohabitans</taxon>
    </lineage>
</organism>
<evidence type="ECO:0000313" key="2">
    <source>
        <dbReference type="Proteomes" id="UP000250790"/>
    </source>
</evidence>
<dbReference type="Proteomes" id="UP000250790">
    <property type="component" value="Unassembled WGS sequence"/>
</dbReference>
<evidence type="ECO:0008006" key="3">
    <source>
        <dbReference type="Google" id="ProtNLM"/>
    </source>
</evidence>
<dbReference type="Gene3D" id="3.40.190.290">
    <property type="match status" value="1"/>
</dbReference>
<protein>
    <recommendedName>
        <fullName evidence="3">LysR substrate-binding domain-containing protein</fullName>
    </recommendedName>
</protein>
<gene>
    <name evidence="1" type="ORF">B9Z37_00320</name>
</gene>